<dbReference type="RefSeq" id="WP_184043788.1">
    <property type="nucleotide sequence ID" value="NZ_JACIGK010000009.1"/>
</dbReference>
<keyword evidence="3 6" id="KW-0812">Transmembrane</keyword>
<accession>A0A7W6RCM5</accession>
<feature type="transmembrane region" description="Helical" evidence="6">
    <location>
        <begin position="67"/>
        <end position="89"/>
    </location>
</feature>
<keyword evidence="4 6" id="KW-1133">Transmembrane helix</keyword>
<dbReference type="Pfam" id="PF03788">
    <property type="entry name" value="LrgA"/>
    <property type="match status" value="1"/>
</dbReference>
<name>A0A7W6RCM5_9PROT</name>
<evidence type="ECO:0000256" key="6">
    <source>
        <dbReference type="SAM" id="Phobius"/>
    </source>
</evidence>
<evidence type="ECO:0000256" key="1">
    <source>
        <dbReference type="ARBA" id="ARBA00004651"/>
    </source>
</evidence>
<keyword evidence="8" id="KW-1185">Reference proteome</keyword>
<keyword evidence="5 6" id="KW-0472">Membrane</keyword>
<dbReference type="PANTHER" id="PTHR33931:SF2">
    <property type="entry name" value="HOLIN-LIKE PROTEIN CIDA"/>
    <property type="match status" value="1"/>
</dbReference>
<dbReference type="Proteomes" id="UP000554286">
    <property type="component" value="Unassembled WGS sequence"/>
</dbReference>
<sequence>MLPMIALLLVFQLAGEALRHALALPVPGPVLGMLGLLLALALRGAWMRRRRADGAVVPEALERVTATLLEHLSLLFVPAGVGVVTHLSLLASEAVPLGVALVASTLLAVAAGGLLMARAVRRRAS</sequence>
<organism evidence="7 8">
    <name type="scientific">Roseospira visakhapatnamensis</name>
    <dbReference type="NCBI Taxonomy" id="390880"/>
    <lineage>
        <taxon>Bacteria</taxon>
        <taxon>Pseudomonadati</taxon>
        <taxon>Pseudomonadota</taxon>
        <taxon>Alphaproteobacteria</taxon>
        <taxon>Rhodospirillales</taxon>
        <taxon>Rhodospirillaceae</taxon>
        <taxon>Roseospira</taxon>
    </lineage>
</organism>
<proteinExistence type="predicted"/>
<comment type="caution">
    <text evidence="7">The sequence shown here is derived from an EMBL/GenBank/DDBJ whole genome shotgun (WGS) entry which is preliminary data.</text>
</comment>
<evidence type="ECO:0000313" key="8">
    <source>
        <dbReference type="Proteomes" id="UP000554286"/>
    </source>
</evidence>
<dbReference type="EMBL" id="JACIGK010000009">
    <property type="protein sequence ID" value="MBB4265935.1"/>
    <property type="molecule type" value="Genomic_DNA"/>
</dbReference>
<evidence type="ECO:0000256" key="4">
    <source>
        <dbReference type="ARBA" id="ARBA00022989"/>
    </source>
</evidence>
<comment type="subcellular location">
    <subcellularLocation>
        <location evidence="1">Cell membrane</location>
        <topology evidence="1">Multi-pass membrane protein</topology>
    </subcellularLocation>
</comment>
<reference evidence="7 8" key="1">
    <citation type="submission" date="2020-08" db="EMBL/GenBank/DDBJ databases">
        <title>Genome sequencing of Purple Non-Sulfur Bacteria from various extreme environments.</title>
        <authorList>
            <person name="Mayer M."/>
        </authorList>
    </citation>
    <scope>NUCLEOTIDE SEQUENCE [LARGE SCALE GENOMIC DNA]</scope>
    <source>
        <strain evidence="7 8">JA131</strain>
    </source>
</reference>
<keyword evidence="2" id="KW-1003">Cell membrane</keyword>
<evidence type="ECO:0000256" key="5">
    <source>
        <dbReference type="ARBA" id="ARBA00023136"/>
    </source>
</evidence>
<dbReference type="InterPro" id="IPR005538">
    <property type="entry name" value="LrgA/CidA"/>
</dbReference>
<feature type="transmembrane region" description="Helical" evidence="6">
    <location>
        <begin position="95"/>
        <end position="117"/>
    </location>
</feature>
<evidence type="ECO:0000256" key="2">
    <source>
        <dbReference type="ARBA" id="ARBA00022475"/>
    </source>
</evidence>
<dbReference type="AlphaFoldDB" id="A0A7W6RCM5"/>
<evidence type="ECO:0000313" key="7">
    <source>
        <dbReference type="EMBL" id="MBB4265935.1"/>
    </source>
</evidence>
<evidence type="ECO:0000256" key="3">
    <source>
        <dbReference type="ARBA" id="ARBA00022692"/>
    </source>
</evidence>
<gene>
    <name evidence="7" type="ORF">GGD89_001560</name>
</gene>
<protein>
    <submittedName>
        <fullName evidence="7">Holin-like protein</fullName>
    </submittedName>
</protein>
<dbReference type="PANTHER" id="PTHR33931">
    <property type="entry name" value="HOLIN-LIKE PROTEIN CIDA-RELATED"/>
    <property type="match status" value="1"/>
</dbReference>
<dbReference type="GO" id="GO:0005886">
    <property type="term" value="C:plasma membrane"/>
    <property type="evidence" value="ECO:0007669"/>
    <property type="project" value="UniProtKB-SubCell"/>
</dbReference>
<feature type="transmembrane region" description="Helical" evidence="6">
    <location>
        <begin position="29"/>
        <end position="46"/>
    </location>
</feature>